<dbReference type="AlphaFoldDB" id="A0A392SAF4"/>
<feature type="non-terminal residue" evidence="1">
    <location>
        <position position="1"/>
    </location>
</feature>
<accession>A0A392SAF4</accession>
<reference evidence="1 2" key="1">
    <citation type="journal article" date="2018" name="Front. Plant Sci.">
        <title>Red Clover (Trifolium pratense) and Zigzag Clover (T. medium) - A Picture of Genomic Similarities and Differences.</title>
        <authorList>
            <person name="Dluhosova J."/>
            <person name="Istvanek J."/>
            <person name="Nedelnik J."/>
            <person name="Repkova J."/>
        </authorList>
    </citation>
    <scope>NUCLEOTIDE SEQUENCE [LARGE SCALE GENOMIC DNA]</scope>
    <source>
        <strain evidence="2">cv. 10/8</strain>
        <tissue evidence="1">Leaf</tissue>
    </source>
</reference>
<organism evidence="1 2">
    <name type="scientific">Trifolium medium</name>
    <dbReference type="NCBI Taxonomy" id="97028"/>
    <lineage>
        <taxon>Eukaryota</taxon>
        <taxon>Viridiplantae</taxon>
        <taxon>Streptophyta</taxon>
        <taxon>Embryophyta</taxon>
        <taxon>Tracheophyta</taxon>
        <taxon>Spermatophyta</taxon>
        <taxon>Magnoliopsida</taxon>
        <taxon>eudicotyledons</taxon>
        <taxon>Gunneridae</taxon>
        <taxon>Pentapetalae</taxon>
        <taxon>rosids</taxon>
        <taxon>fabids</taxon>
        <taxon>Fabales</taxon>
        <taxon>Fabaceae</taxon>
        <taxon>Papilionoideae</taxon>
        <taxon>50 kb inversion clade</taxon>
        <taxon>NPAAA clade</taxon>
        <taxon>Hologalegina</taxon>
        <taxon>IRL clade</taxon>
        <taxon>Trifolieae</taxon>
        <taxon>Trifolium</taxon>
    </lineage>
</organism>
<name>A0A392SAF4_9FABA</name>
<keyword evidence="2" id="KW-1185">Reference proteome</keyword>
<protein>
    <submittedName>
        <fullName evidence="1">Uncharacterized protein</fullName>
    </submittedName>
</protein>
<evidence type="ECO:0000313" key="2">
    <source>
        <dbReference type="Proteomes" id="UP000265520"/>
    </source>
</evidence>
<sequence>SRAVMNDEKHVGDERDDHVGEERWWRRRGWSRAQMKVVGDKRSG</sequence>
<proteinExistence type="predicted"/>
<evidence type="ECO:0000313" key="1">
    <source>
        <dbReference type="EMBL" id="MCI44836.1"/>
    </source>
</evidence>
<dbReference type="Proteomes" id="UP000265520">
    <property type="component" value="Unassembled WGS sequence"/>
</dbReference>
<dbReference type="EMBL" id="LXQA010335903">
    <property type="protein sequence ID" value="MCI44836.1"/>
    <property type="molecule type" value="Genomic_DNA"/>
</dbReference>
<comment type="caution">
    <text evidence="1">The sequence shown here is derived from an EMBL/GenBank/DDBJ whole genome shotgun (WGS) entry which is preliminary data.</text>
</comment>